<reference evidence="2" key="1">
    <citation type="submission" date="2024-04" db="EMBL/GenBank/DDBJ databases">
        <authorList>
            <consortium name="Molecular Ecology Group"/>
        </authorList>
    </citation>
    <scope>NUCLEOTIDE SEQUENCE</scope>
</reference>
<feature type="compositionally biased region" description="Basic and acidic residues" evidence="1">
    <location>
        <begin position="33"/>
        <end position="49"/>
    </location>
</feature>
<organism evidence="2 3">
    <name type="scientific">Lasius platythorax</name>
    <dbReference type="NCBI Taxonomy" id="488582"/>
    <lineage>
        <taxon>Eukaryota</taxon>
        <taxon>Metazoa</taxon>
        <taxon>Ecdysozoa</taxon>
        <taxon>Arthropoda</taxon>
        <taxon>Hexapoda</taxon>
        <taxon>Insecta</taxon>
        <taxon>Pterygota</taxon>
        <taxon>Neoptera</taxon>
        <taxon>Endopterygota</taxon>
        <taxon>Hymenoptera</taxon>
        <taxon>Apocrita</taxon>
        <taxon>Aculeata</taxon>
        <taxon>Formicoidea</taxon>
        <taxon>Formicidae</taxon>
        <taxon>Formicinae</taxon>
        <taxon>Lasius</taxon>
        <taxon>Lasius</taxon>
    </lineage>
</organism>
<gene>
    <name evidence="2" type="ORF">LPLAT_LOCUS10923</name>
</gene>
<protein>
    <submittedName>
        <fullName evidence="2">Uncharacterized protein</fullName>
    </submittedName>
</protein>
<proteinExistence type="predicted"/>
<keyword evidence="3" id="KW-1185">Reference proteome</keyword>
<name>A0AAV2NXX6_9HYME</name>
<evidence type="ECO:0000256" key="1">
    <source>
        <dbReference type="SAM" id="MobiDB-lite"/>
    </source>
</evidence>
<dbReference type="AlphaFoldDB" id="A0AAV2NXX6"/>
<feature type="region of interest" description="Disordered" evidence="1">
    <location>
        <begin position="1"/>
        <end position="72"/>
    </location>
</feature>
<evidence type="ECO:0000313" key="2">
    <source>
        <dbReference type="EMBL" id="CAL1685430.1"/>
    </source>
</evidence>
<dbReference type="EMBL" id="OZ034829">
    <property type="protein sequence ID" value="CAL1685430.1"/>
    <property type="molecule type" value="Genomic_DNA"/>
</dbReference>
<evidence type="ECO:0000313" key="3">
    <source>
        <dbReference type="Proteomes" id="UP001497644"/>
    </source>
</evidence>
<dbReference type="Proteomes" id="UP001497644">
    <property type="component" value="Chromosome 6"/>
</dbReference>
<feature type="compositionally biased region" description="Basic and acidic residues" evidence="1">
    <location>
        <begin position="1"/>
        <end position="22"/>
    </location>
</feature>
<accession>A0AAV2NXX6</accession>
<sequence>MFHETEFATTRREMPGENRDQLARGGEGNVPGGRRESSRSDSSEPDPRNRGLTTTMIPLPRTGQFAAASQNQKIVKTEKNRLRLIMESRGTVDKERRIGMQEEEEKEQVSQNNWQVSAANCSTISEESGDSYRKGKVIKL</sequence>